<feature type="transmembrane region" description="Helical" evidence="11">
    <location>
        <begin position="640"/>
        <end position="661"/>
    </location>
</feature>
<dbReference type="GO" id="GO:0017004">
    <property type="term" value="P:cytochrome complex assembly"/>
    <property type="evidence" value="ECO:0007669"/>
    <property type="project" value="UniProtKB-KW"/>
</dbReference>
<evidence type="ECO:0000256" key="10">
    <source>
        <dbReference type="SAM" id="MobiDB-lite"/>
    </source>
</evidence>
<dbReference type="InterPro" id="IPR003567">
    <property type="entry name" value="Cyt_c_biogenesis"/>
</dbReference>
<evidence type="ECO:0000256" key="11">
    <source>
        <dbReference type="SAM" id="Phobius"/>
    </source>
</evidence>
<gene>
    <name evidence="14" type="ORF">METZ01_LOCUS4285</name>
</gene>
<evidence type="ECO:0000256" key="3">
    <source>
        <dbReference type="ARBA" id="ARBA00022475"/>
    </source>
</evidence>
<evidence type="ECO:0000256" key="2">
    <source>
        <dbReference type="ARBA" id="ARBA00009186"/>
    </source>
</evidence>
<feature type="transmembrane region" description="Helical" evidence="11">
    <location>
        <begin position="310"/>
        <end position="331"/>
    </location>
</feature>
<feature type="transmembrane region" description="Helical" evidence="11">
    <location>
        <begin position="249"/>
        <end position="266"/>
    </location>
</feature>
<protein>
    <recommendedName>
        <fullName evidence="15">Cytochrome c assembly protein domain-containing protein</fullName>
    </recommendedName>
</protein>
<dbReference type="InterPro" id="IPR032523">
    <property type="entry name" value="CcmF_C"/>
</dbReference>
<feature type="transmembrane region" description="Helical" evidence="11">
    <location>
        <begin position="7"/>
        <end position="26"/>
    </location>
</feature>
<evidence type="ECO:0000256" key="4">
    <source>
        <dbReference type="ARBA" id="ARBA00022519"/>
    </source>
</evidence>
<keyword evidence="3" id="KW-1003">Cell membrane</keyword>
<dbReference type="PRINTS" id="PR01410">
    <property type="entry name" value="CCBIOGENESIS"/>
</dbReference>
<name>A0A381N9Z3_9ZZZZ</name>
<dbReference type="PRINTS" id="PR01411">
    <property type="entry name" value="CCMFBIOGNSIS"/>
</dbReference>
<feature type="transmembrane region" description="Helical" evidence="11">
    <location>
        <begin position="95"/>
        <end position="113"/>
    </location>
</feature>
<dbReference type="InterPro" id="IPR002541">
    <property type="entry name" value="Cyt_c_assembly"/>
</dbReference>
<evidence type="ECO:0000256" key="5">
    <source>
        <dbReference type="ARBA" id="ARBA00022692"/>
    </source>
</evidence>
<dbReference type="PANTHER" id="PTHR43653">
    <property type="entry name" value="CYTOCHROME C ASSEMBLY PROTEIN-RELATED"/>
    <property type="match status" value="1"/>
</dbReference>
<feature type="region of interest" description="Disordered" evidence="10">
    <location>
        <begin position="670"/>
        <end position="689"/>
    </location>
</feature>
<evidence type="ECO:0000256" key="1">
    <source>
        <dbReference type="ARBA" id="ARBA00004429"/>
    </source>
</evidence>
<feature type="transmembrane region" description="Helical" evidence="11">
    <location>
        <begin position="396"/>
        <end position="414"/>
    </location>
</feature>
<feature type="transmembrane region" description="Helical" evidence="11">
    <location>
        <begin position="449"/>
        <end position="469"/>
    </location>
</feature>
<dbReference type="InterPro" id="IPR003568">
    <property type="entry name" value="Cyt_c_biogenesis_CcmF"/>
</dbReference>
<dbReference type="GO" id="GO:0005886">
    <property type="term" value="C:plasma membrane"/>
    <property type="evidence" value="ECO:0007669"/>
    <property type="project" value="UniProtKB-SubCell"/>
</dbReference>
<dbReference type="GO" id="GO:0020037">
    <property type="term" value="F:heme binding"/>
    <property type="evidence" value="ECO:0007669"/>
    <property type="project" value="InterPro"/>
</dbReference>
<evidence type="ECO:0000259" key="13">
    <source>
        <dbReference type="Pfam" id="PF16327"/>
    </source>
</evidence>
<feature type="transmembrane region" description="Helical" evidence="11">
    <location>
        <begin position="42"/>
        <end position="61"/>
    </location>
</feature>
<proteinExistence type="inferred from homology"/>
<keyword evidence="4" id="KW-0997">Cell inner membrane</keyword>
<dbReference type="AlphaFoldDB" id="A0A381N9Z3"/>
<feature type="transmembrane region" description="Helical" evidence="11">
    <location>
        <begin position="209"/>
        <end position="229"/>
    </location>
</feature>
<keyword evidence="8 11" id="KW-0472">Membrane</keyword>
<comment type="similarity">
    <text evidence="2">Belongs to the CcmF/CycK/Ccl1/NrfE/CcsA family.</text>
</comment>
<keyword evidence="5 11" id="KW-0812">Transmembrane</keyword>
<accession>A0A381N9Z3</accession>
<dbReference type="Pfam" id="PF01578">
    <property type="entry name" value="Cytochrom_C_asm"/>
    <property type="match status" value="1"/>
</dbReference>
<comment type="function">
    <text evidence="9">Required for the biogenesis of c-type cytochromes. Possible subunit of a heme lyase.</text>
</comment>
<evidence type="ECO:0000256" key="6">
    <source>
        <dbReference type="ARBA" id="ARBA00022748"/>
    </source>
</evidence>
<keyword evidence="7 11" id="KW-1133">Transmembrane helix</keyword>
<feature type="transmembrane region" description="Helical" evidence="11">
    <location>
        <begin position="426"/>
        <end position="443"/>
    </location>
</feature>
<feature type="transmembrane region" description="Helical" evidence="11">
    <location>
        <begin position="176"/>
        <end position="197"/>
    </location>
</feature>
<feature type="non-terminal residue" evidence="14">
    <location>
        <position position="1"/>
    </location>
</feature>
<evidence type="ECO:0000256" key="9">
    <source>
        <dbReference type="ARBA" id="ARBA00037230"/>
    </source>
</evidence>
<feature type="transmembrane region" description="Helical" evidence="11">
    <location>
        <begin position="278"/>
        <end position="298"/>
    </location>
</feature>
<dbReference type="GO" id="GO:0015232">
    <property type="term" value="F:heme transmembrane transporter activity"/>
    <property type="evidence" value="ECO:0007669"/>
    <property type="project" value="InterPro"/>
</dbReference>
<evidence type="ECO:0000256" key="8">
    <source>
        <dbReference type="ARBA" id="ARBA00023136"/>
    </source>
</evidence>
<feature type="domain" description="Cytochrome c-type biogenesis protein CcmF C-terminal" evidence="13">
    <location>
        <begin position="315"/>
        <end position="659"/>
    </location>
</feature>
<dbReference type="EMBL" id="UINC01000222">
    <property type="protein sequence ID" value="SUZ51431.1"/>
    <property type="molecule type" value="Genomic_DNA"/>
</dbReference>
<evidence type="ECO:0008006" key="15">
    <source>
        <dbReference type="Google" id="ProtNLM"/>
    </source>
</evidence>
<feature type="transmembrane region" description="Helical" evidence="11">
    <location>
        <begin position="352"/>
        <end position="376"/>
    </location>
</feature>
<feature type="domain" description="Cytochrome c assembly protein" evidence="12">
    <location>
        <begin position="92"/>
        <end position="296"/>
    </location>
</feature>
<evidence type="ECO:0000259" key="12">
    <source>
        <dbReference type="Pfam" id="PF01578"/>
    </source>
</evidence>
<feature type="transmembrane region" description="Helical" evidence="11">
    <location>
        <begin position="120"/>
        <end position="142"/>
    </location>
</feature>
<evidence type="ECO:0000313" key="14">
    <source>
        <dbReference type="EMBL" id="SUZ51431.1"/>
    </source>
</evidence>
<comment type="subcellular location">
    <subcellularLocation>
        <location evidence="1">Cell inner membrane</location>
        <topology evidence="1">Multi-pass membrane protein</topology>
    </subcellularLocation>
</comment>
<dbReference type="Pfam" id="PF16327">
    <property type="entry name" value="CcmF_C"/>
    <property type="match status" value="1"/>
</dbReference>
<dbReference type="PANTHER" id="PTHR43653:SF1">
    <property type="entry name" value="CYTOCHROME C-TYPE BIOGENESIS PROTEIN CCMF"/>
    <property type="match status" value="1"/>
</dbReference>
<reference evidence="14" key="1">
    <citation type="submission" date="2018-05" db="EMBL/GenBank/DDBJ databases">
        <authorList>
            <person name="Lanie J.A."/>
            <person name="Ng W.-L."/>
            <person name="Kazmierczak K.M."/>
            <person name="Andrzejewski T.M."/>
            <person name="Davidsen T.M."/>
            <person name="Wayne K.J."/>
            <person name="Tettelin H."/>
            <person name="Glass J.I."/>
            <person name="Rusch D."/>
            <person name="Podicherti R."/>
            <person name="Tsui H.-C.T."/>
            <person name="Winkler M.E."/>
        </authorList>
    </citation>
    <scope>NUCLEOTIDE SEQUENCE</scope>
</reference>
<organism evidence="14">
    <name type="scientific">marine metagenome</name>
    <dbReference type="NCBI Taxonomy" id="408172"/>
    <lineage>
        <taxon>unclassified sequences</taxon>
        <taxon>metagenomes</taxon>
        <taxon>ecological metagenomes</taxon>
    </lineage>
</organism>
<sequence>VTILGEYALWIALPISVWGMLLGYVGGRTQRGDYVLSAERSIYAVFFLLVLASLGVVSAFLGDKFEYWYVASYSNREMEIFYKITGLWAGQRGSLLFWAVILAFFSTLCVFLNRKKNREFMPYVAGVLQTILTFFLIVLLFADVNPFEQLAFTPANGQGLNPQLQNYWMTIHPPTLYLGFTAFTIPFAFAVAALLNGRLDARWIELTHRWILLSWLFLAVGIIFGMRWAYEELGWGGYWFWDPVENASLLPWLTATAFLHSIQIQEKRGMLKVWNMSLVLLTFLLTIFATFLTRSGLIESVHSFAQELKIAYIFLSFMGTVLLACILLIIYRLPKLQSENSMQSFLSRESAFLFNNLMLLGFAFAVFWGTIFPLVAEGVTGEKISVGPPFFEKVNFPIGLVLLALAGIGPVIAWRRATKRNLQKNFQIPICVGLLVAVSLWMAGARHGLALVTWSVCAFVLTIIATEFWKGTQARARIEGEGYAVALFHLVTRNRRRWGGYIVHVGIVMIYFAFAGAAYNVDERQHMLPGDQVDITSPFGHTYTLTYEGLSVSLGRGQRNLLWQAIATVSVEQDGVAKGILTTEKRQYVTSDQLMTEVGIRSTVREDLYLILSAMDDVDGALSANSGAQGIDLQVLVKPFVAWIWFGGVILALGTVIALWPSVNRRRRSTRPELEAVTTDAPAMAGAAR</sequence>
<keyword evidence="6" id="KW-0201">Cytochrome c-type biogenesis</keyword>
<evidence type="ECO:0000256" key="7">
    <source>
        <dbReference type="ARBA" id="ARBA00022989"/>
    </source>
</evidence>
<feature type="transmembrane region" description="Helical" evidence="11">
    <location>
        <begin position="498"/>
        <end position="519"/>
    </location>
</feature>